<evidence type="ECO:0000256" key="2">
    <source>
        <dbReference type="ARBA" id="ARBA00022517"/>
    </source>
</evidence>
<dbReference type="EMBL" id="JAAIYP010000038">
    <property type="protein sequence ID" value="NFV80920.1"/>
    <property type="molecule type" value="Genomic_DNA"/>
</dbReference>
<dbReference type="SUPFAM" id="SSF50346">
    <property type="entry name" value="PRC-barrel domain"/>
    <property type="match status" value="1"/>
</dbReference>
<comment type="similarity">
    <text evidence="5">Belongs to the RimM family.</text>
</comment>
<evidence type="ECO:0000256" key="3">
    <source>
        <dbReference type="ARBA" id="ARBA00022552"/>
    </source>
</evidence>
<dbReference type="AlphaFoldDB" id="A0A7C9QUG4"/>
<dbReference type="InterPro" id="IPR002676">
    <property type="entry name" value="RimM_N"/>
</dbReference>
<feature type="compositionally biased region" description="Basic and acidic residues" evidence="6">
    <location>
        <begin position="171"/>
        <end position="217"/>
    </location>
</feature>
<comment type="subcellular location">
    <subcellularLocation>
        <location evidence="5">Cytoplasm</location>
    </subcellularLocation>
</comment>
<comment type="function">
    <text evidence="5">An accessory protein needed during the final step in the assembly of 30S ribosomal subunit, possibly for assembly of the head region. Essential for efficient processing of 16S rRNA. May be needed both before and after RbfA during the maturation of 16S rRNA. It has affinity for free ribosomal 30S subunits but not for 70S ribosomes.</text>
</comment>
<proteinExistence type="inferred from homology"/>
<comment type="subunit">
    <text evidence="5">Binds ribosomal protein uS19.</text>
</comment>
<protein>
    <recommendedName>
        <fullName evidence="5">Ribosome maturation factor RimM</fullName>
    </recommendedName>
</protein>
<dbReference type="Proteomes" id="UP000480684">
    <property type="component" value="Unassembled WGS sequence"/>
</dbReference>
<keyword evidence="3 5" id="KW-0698">rRNA processing</keyword>
<name>A0A7C9QUG4_9PROT</name>
<dbReference type="SUPFAM" id="SSF50447">
    <property type="entry name" value="Translation proteins"/>
    <property type="match status" value="1"/>
</dbReference>
<dbReference type="PANTHER" id="PTHR33692">
    <property type="entry name" value="RIBOSOME MATURATION FACTOR RIMM"/>
    <property type="match status" value="1"/>
</dbReference>
<organism evidence="9 10">
    <name type="scientific">Magnetospirillum aberrantis SpK</name>
    <dbReference type="NCBI Taxonomy" id="908842"/>
    <lineage>
        <taxon>Bacteria</taxon>
        <taxon>Pseudomonadati</taxon>
        <taxon>Pseudomonadota</taxon>
        <taxon>Alphaproteobacteria</taxon>
        <taxon>Rhodospirillales</taxon>
        <taxon>Rhodospirillaceae</taxon>
        <taxon>Magnetospirillum</taxon>
    </lineage>
</organism>
<keyword evidence="2 5" id="KW-0690">Ribosome biogenesis</keyword>
<dbReference type="InterPro" id="IPR009000">
    <property type="entry name" value="Transl_B-barrel_sf"/>
</dbReference>
<evidence type="ECO:0000313" key="10">
    <source>
        <dbReference type="Proteomes" id="UP000480684"/>
    </source>
</evidence>
<comment type="domain">
    <text evidence="5">The PRC barrel domain binds ribosomal protein uS19.</text>
</comment>
<dbReference type="InterPro" id="IPR011033">
    <property type="entry name" value="PRC_barrel-like_sf"/>
</dbReference>
<dbReference type="Gene3D" id="2.40.30.60">
    <property type="entry name" value="RimM"/>
    <property type="match status" value="1"/>
</dbReference>
<dbReference type="GO" id="GO:0006364">
    <property type="term" value="P:rRNA processing"/>
    <property type="evidence" value="ECO:0007669"/>
    <property type="project" value="UniProtKB-UniRule"/>
</dbReference>
<keyword evidence="1 5" id="KW-0963">Cytoplasm</keyword>
<keyword evidence="10" id="KW-1185">Reference proteome</keyword>
<dbReference type="GO" id="GO:0005840">
    <property type="term" value="C:ribosome"/>
    <property type="evidence" value="ECO:0007669"/>
    <property type="project" value="InterPro"/>
</dbReference>
<dbReference type="Pfam" id="PF01782">
    <property type="entry name" value="RimM"/>
    <property type="match status" value="1"/>
</dbReference>
<evidence type="ECO:0000256" key="6">
    <source>
        <dbReference type="SAM" id="MobiDB-lite"/>
    </source>
</evidence>
<sequence>MGTRVCVGAIVGAHGVRGQVRVKSFTDDPLDVAAYGPVEDEDRTRRFKLKVMGEAKGLVIAKLDGVDDRDAAEALRGTRLYVSRDKLPETDEDEFLYSDLVGLRAETADGSVVGTVRGVADFGAGEVLDLGTFMVPFTKADVPVVDIAGGRVVVVSPQYAPDDKDEAGASEARDWAVEAPRSGRSESEGQAERKPTERSEGRRSRQEKEDRRGDRGE</sequence>
<evidence type="ECO:0000313" key="9">
    <source>
        <dbReference type="EMBL" id="NFV80920.1"/>
    </source>
</evidence>
<evidence type="ECO:0000256" key="5">
    <source>
        <dbReference type="HAMAP-Rule" id="MF_00014"/>
    </source>
</evidence>
<dbReference type="GO" id="GO:0005737">
    <property type="term" value="C:cytoplasm"/>
    <property type="evidence" value="ECO:0007669"/>
    <property type="project" value="UniProtKB-SubCell"/>
</dbReference>
<accession>A0A7C9QUG4</accession>
<comment type="caution">
    <text evidence="9">The sequence shown here is derived from an EMBL/GenBank/DDBJ whole genome shotgun (WGS) entry which is preliminary data.</text>
</comment>
<dbReference type="InterPro" id="IPR056792">
    <property type="entry name" value="PRC_RimM"/>
</dbReference>
<feature type="region of interest" description="Disordered" evidence="6">
    <location>
        <begin position="160"/>
        <end position="217"/>
    </location>
</feature>
<dbReference type="InterPro" id="IPR011961">
    <property type="entry name" value="RimM"/>
</dbReference>
<dbReference type="HAMAP" id="MF_00014">
    <property type="entry name" value="Ribosome_mat_RimM"/>
    <property type="match status" value="1"/>
</dbReference>
<dbReference type="GO" id="GO:0042274">
    <property type="term" value="P:ribosomal small subunit biogenesis"/>
    <property type="evidence" value="ECO:0007669"/>
    <property type="project" value="UniProtKB-UniRule"/>
</dbReference>
<evidence type="ECO:0000259" key="8">
    <source>
        <dbReference type="Pfam" id="PF24986"/>
    </source>
</evidence>
<evidence type="ECO:0000256" key="1">
    <source>
        <dbReference type="ARBA" id="ARBA00022490"/>
    </source>
</evidence>
<evidence type="ECO:0000259" key="7">
    <source>
        <dbReference type="Pfam" id="PF01782"/>
    </source>
</evidence>
<reference evidence="9 10" key="1">
    <citation type="submission" date="2020-02" db="EMBL/GenBank/DDBJ databases">
        <authorList>
            <person name="Dziuba M."/>
            <person name="Kuznetsov B."/>
            <person name="Mardanov A."/>
            <person name="Ravin N."/>
            <person name="Grouzdev D."/>
        </authorList>
    </citation>
    <scope>NUCLEOTIDE SEQUENCE [LARGE SCALE GENOMIC DNA]</scope>
    <source>
        <strain evidence="9 10">SpK</strain>
    </source>
</reference>
<dbReference type="Gene3D" id="2.30.30.240">
    <property type="entry name" value="PRC-barrel domain"/>
    <property type="match status" value="1"/>
</dbReference>
<gene>
    <name evidence="5 9" type="primary">rimM</name>
    <name evidence="9" type="ORF">G4223_12440</name>
</gene>
<dbReference type="Pfam" id="PF24986">
    <property type="entry name" value="PRC_RimM"/>
    <property type="match status" value="1"/>
</dbReference>
<keyword evidence="4 5" id="KW-0143">Chaperone</keyword>
<dbReference type="RefSeq" id="WP_163680407.1">
    <property type="nucleotide sequence ID" value="NZ_JAAIYP010000038.1"/>
</dbReference>
<feature type="domain" description="Ribosome maturation factor RimM PRC barrel" evidence="8">
    <location>
        <begin position="98"/>
        <end position="158"/>
    </location>
</feature>
<dbReference type="GO" id="GO:0043022">
    <property type="term" value="F:ribosome binding"/>
    <property type="evidence" value="ECO:0007669"/>
    <property type="project" value="InterPro"/>
</dbReference>
<dbReference type="NCBIfam" id="TIGR02273">
    <property type="entry name" value="16S_RimM"/>
    <property type="match status" value="1"/>
</dbReference>
<evidence type="ECO:0000256" key="4">
    <source>
        <dbReference type="ARBA" id="ARBA00023186"/>
    </source>
</evidence>
<dbReference type="PANTHER" id="PTHR33692:SF1">
    <property type="entry name" value="RIBOSOME MATURATION FACTOR RIMM"/>
    <property type="match status" value="1"/>
</dbReference>
<feature type="domain" description="RimM N-terminal" evidence="7">
    <location>
        <begin position="6"/>
        <end position="85"/>
    </location>
</feature>
<dbReference type="InterPro" id="IPR036976">
    <property type="entry name" value="RimM_N_sf"/>
</dbReference>